<evidence type="ECO:0000256" key="1">
    <source>
        <dbReference type="ARBA" id="ARBA00011073"/>
    </source>
</evidence>
<evidence type="ECO:0000259" key="6">
    <source>
        <dbReference type="Pfam" id="PF17766"/>
    </source>
</evidence>
<dbReference type="Pfam" id="PF02225">
    <property type="entry name" value="PA"/>
    <property type="match status" value="1"/>
</dbReference>
<dbReference type="InterPro" id="IPR045051">
    <property type="entry name" value="SBT"/>
</dbReference>
<dbReference type="EMBL" id="JBBPBN010000099">
    <property type="protein sequence ID" value="KAK8979819.1"/>
    <property type="molecule type" value="Genomic_DNA"/>
</dbReference>
<gene>
    <name evidence="7" type="ORF">V6N11_066022</name>
</gene>
<reference evidence="7 8" key="1">
    <citation type="journal article" date="2024" name="G3 (Bethesda)">
        <title>Genome assembly of Hibiscus sabdariffa L. provides insights into metabolisms of medicinal natural products.</title>
        <authorList>
            <person name="Kim T."/>
        </authorList>
    </citation>
    <scope>NUCLEOTIDE SEQUENCE [LARGE SCALE GENOMIC DNA]</scope>
    <source>
        <strain evidence="7">TK-2024</strain>
        <tissue evidence="7">Old leaves</tissue>
    </source>
</reference>
<proteinExistence type="inferred from homology"/>
<comment type="similarity">
    <text evidence="1">Belongs to the peptidase S8 family.</text>
</comment>
<evidence type="ECO:0000256" key="2">
    <source>
        <dbReference type="ARBA" id="ARBA00022729"/>
    </source>
</evidence>
<feature type="domain" description="Subtilisin-like protease fibronectin type-III" evidence="6">
    <location>
        <begin position="538"/>
        <end position="580"/>
    </location>
</feature>
<keyword evidence="3" id="KW-0325">Glycoprotein</keyword>
<accession>A0ABR2NUK7</accession>
<dbReference type="InterPro" id="IPR041469">
    <property type="entry name" value="Subtilisin-like_FN3"/>
</dbReference>
<dbReference type="CDD" id="cd02120">
    <property type="entry name" value="PA_subtilisin_like"/>
    <property type="match status" value="1"/>
</dbReference>
<evidence type="ECO:0000313" key="7">
    <source>
        <dbReference type="EMBL" id="KAK8979819.1"/>
    </source>
</evidence>
<dbReference type="InterPro" id="IPR003137">
    <property type="entry name" value="PA_domain"/>
</dbReference>
<feature type="domain" description="PA" evidence="4">
    <location>
        <begin position="389"/>
        <end position="474"/>
    </location>
</feature>
<dbReference type="PANTHER" id="PTHR10795">
    <property type="entry name" value="PROPROTEIN CONVERTASE SUBTILISIN/KEXIN"/>
    <property type="match status" value="1"/>
</dbReference>
<dbReference type="InterPro" id="IPR037045">
    <property type="entry name" value="S8pro/Inhibitor_I9_sf"/>
</dbReference>
<evidence type="ECO:0008006" key="9">
    <source>
        <dbReference type="Google" id="ProtNLM"/>
    </source>
</evidence>
<dbReference type="Pfam" id="PF05922">
    <property type="entry name" value="Inhibitor_I9"/>
    <property type="match status" value="1"/>
</dbReference>
<keyword evidence="8" id="KW-1185">Reference proteome</keyword>
<dbReference type="Proteomes" id="UP001396334">
    <property type="component" value="Unassembled WGS sequence"/>
</dbReference>
<dbReference type="Gene3D" id="3.30.70.80">
    <property type="entry name" value="Peptidase S8 propeptide/proteinase inhibitor I9"/>
    <property type="match status" value="1"/>
</dbReference>
<name>A0ABR2NUK7_9ROSI</name>
<comment type="caution">
    <text evidence="7">The sequence shown here is derived from an EMBL/GenBank/DDBJ whole genome shotgun (WGS) entry which is preliminary data.</text>
</comment>
<dbReference type="Pfam" id="PF17766">
    <property type="entry name" value="fn3_6"/>
    <property type="match status" value="1"/>
</dbReference>
<dbReference type="Gene3D" id="2.60.40.2310">
    <property type="match status" value="1"/>
</dbReference>
<protein>
    <recommendedName>
        <fullName evidence="9">PA domain-containing protein</fullName>
    </recommendedName>
</protein>
<sequence length="755" mass="82716">MSTRSTTRTTPEISLGSLNRINLDGSNVGATTFIRRGSSPGEPPEGCWCINIYTNSNVQGTNSCVLLGSNIRIKNSGVHLYFGDLKLGEESCSAPRSISRMATGGTAEFGSIVMLSSGNVLKSSITSREAKSLVLSAPPRKPRAPPPPATTKDPREEELLCFTSFIFLPTPQTCSQFHVWSLFFTFKYPPVLLQDPSSDSKYHCLNFYMEPKPQLIFSALCFCLVSVYGDTLQTYIVQLHPQGVTSSLFPTKLHWHLSFLEQTLSSEEDPSSRLLYSYGSAIEGFAAQLSGTELLLLRSLPDVVAVRPDWLHQLHTTYSYKFLGLGSSTNGNSGPLQNSVANIAPWIATIGAGTLDRKFPAIVRMGNGELVYGESLFPGKRLPSAEKELELVYITGGNSGSEVCFKGSLPKAKVQGKMVVCDRGVNGRAEKGLAVKDAGGAAMILANTEINLEEDSVDAQVLPATEIGYAEAVRLKTYINTTRHPRARIIFGGTVIGRPDEYVIHLCTLGYTKSEIFTVTHRNVSCSGILKMNRGFSLNYPSISVVFKQGMKSKMITRRLTNVGNPYSVYSVQVKSPEGAKGNPSKEPAGILEHKKTVRKPKKKGKQEILLGIWKQYDTCMKPILGSNPIQASAFELYFKQNYTTLRKIADESGVTLEKNVVASFFDELQAVFIGISLHKSHEPIPLSGSSHYVLCFNPCRLPVHKFGIHINRLNNSLINHVEPGNVTDFTGRVEYGRSIKPEYSHTICTISGLG</sequence>
<dbReference type="InterPro" id="IPR010259">
    <property type="entry name" value="S8pro/Inhibitor_I9"/>
</dbReference>
<evidence type="ECO:0000259" key="4">
    <source>
        <dbReference type="Pfam" id="PF02225"/>
    </source>
</evidence>
<keyword evidence="2" id="KW-0732">Signal</keyword>
<dbReference type="Gene3D" id="3.50.30.30">
    <property type="match status" value="1"/>
</dbReference>
<evidence type="ECO:0000313" key="8">
    <source>
        <dbReference type="Proteomes" id="UP001396334"/>
    </source>
</evidence>
<feature type="domain" description="Inhibitor I9" evidence="5">
    <location>
        <begin position="234"/>
        <end position="315"/>
    </location>
</feature>
<evidence type="ECO:0000256" key="3">
    <source>
        <dbReference type="ARBA" id="ARBA00023180"/>
    </source>
</evidence>
<organism evidence="7 8">
    <name type="scientific">Hibiscus sabdariffa</name>
    <name type="common">roselle</name>
    <dbReference type="NCBI Taxonomy" id="183260"/>
    <lineage>
        <taxon>Eukaryota</taxon>
        <taxon>Viridiplantae</taxon>
        <taxon>Streptophyta</taxon>
        <taxon>Embryophyta</taxon>
        <taxon>Tracheophyta</taxon>
        <taxon>Spermatophyta</taxon>
        <taxon>Magnoliopsida</taxon>
        <taxon>eudicotyledons</taxon>
        <taxon>Gunneridae</taxon>
        <taxon>Pentapetalae</taxon>
        <taxon>rosids</taxon>
        <taxon>malvids</taxon>
        <taxon>Malvales</taxon>
        <taxon>Malvaceae</taxon>
        <taxon>Malvoideae</taxon>
        <taxon>Hibiscus</taxon>
    </lineage>
</organism>
<evidence type="ECO:0000259" key="5">
    <source>
        <dbReference type="Pfam" id="PF05922"/>
    </source>
</evidence>